<keyword evidence="3" id="KW-1185">Reference proteome</keyword>
<feature type="compositionally biased region" description="Basic and acidic residues" evidence="1">
    <location>
        <begin position="10"/>
        <end position="24"/>
    </location>
</feature>
<name>A0A2I2G9N2_9EURO</name>
<sequence>MGSCKRKKEREREREREERMEKKKLPRCETQQGLLRFIRKTNLRRGLSCMEPRVLIPGIITTHRDPRFKQFELTGVLIANTGWSKLPSSVLVPSPRIWAISRRVDGDAQSIRGQNSPGRMAEGINTPCLGEVLERPGRLAARERRPDARNEAKRTPPPNQSHGKERLCRPHWLERCNRWGGKVNIKLLILLKSTPEVGLRTVSSPSAPYSRTRTRRDRRSGRSDMTIGLFTETEYTDEHAQ</sequence>
<feature type="region of interest" description="Disordered" evidence="1">
    <location>
        <begin position="135"/>
        <end position="166"/>
    </location>
</feature>
<dbReference type="Proteomes" id="UP000234275">
    <property type="component" value="Unassembled WGS sequence"/>
</dbReference>
<feature type="region of interest" description="Disordered" evidence="1">
    <location>
        <begin position="199"/>
        <end position="226"/>
    </location>
</feature>
<proteinExistence type="predicted"/>
<dbReference type="VEuPathDB" id="FungiDB:P170DRAFT_437165"/>
<dbReference type="GeneID" id="36557001"/>
<dbReference type="AlphaFoldDB" id="A0A2I2G9N2"/>
<feature type="region of interest" description="Disordered" evidence="1">
    <location>
        <begin position="1"/>
        <end position="24"/>
    </location>
</feature>
<evidence type="ECO:0000313" key="2">
    <source>
        <dbReference type="EMBL" id="PLB49587.1"/>
    </source>
</evidence>
<evidence type="ECO:0000313" key="3">
    <source>
        <dbReference type="Proteomes" id="UP000234275"/>
    </source>
</evidence>
<comment type="caution">
    <text evidence="2">The sequence shown here is derived from an EMBL/GenBank/DDBJ whole genome shotgun (WGS) entry which is preliminary data.</text>
</comment>
<reference evidence="2 3" key="1">
    <citation type="submission" date="2016-12" db="EMBL/GenBank/DDBJ databases">
        <title>The genomes of Aspergillus section Nigri reveals drivers in fungal speciation.</title>
        <authorList>
            <consortium name="DOE Joint Genome Institute"/>
            <person name="Vesth T.C."/>
            <person name="Nybo J."/>
            <person name="Theobald S."/>
            <person name="Brandl J."/>
            <person name="Frisvad J.C."/>
            <person name="Nielsen K.F."/>
            <person name="Lyhne E.K."/>
            <person name="Kogle M.E."/>
            <person name="Kuo A."/>
            <person name="Riley R."/>
            <person name="Clum A."/>
            <person name="Nolan M."/>
            <person name="Lipzen A."/>
            <person name="Salamov A."/>
            <person name="Henrissat B."/>
            <person name="Wiebenga A."/>
            <person name="De Vries R.P."/>
            <person name="Grigoriev I.V."/>
            <person name="Mortensen U.H."/>
            <person name="Andersen M.R."/>
            <person name="Baker S.E."/>
        </authorList>
    </citation>
    <scope>NUCLEOTIDE SEQUENCE [LARGE SCALE GENOMIC DNA]</scope>
    <source>
        <strain evidence="2 3">IBT 23096</strain>
    </source>
</reference>
<accession>A0A2I2G9N2</accession>
<evidence type="ECO:0000256" key="1">
    <source>
        <dbReference type="SAM" id="MobiDB-lite"/>
    </source>
</evidence>
<dbReference type="RefSeq" id="XP_024704889.1">
    <property type="nucleotide sequence ID" value="XM_024849302.1"/>
</dbReference>
<dbReference type="EMBL" id="MSFO01000004">
    <property type="protein sequence ID" value="PLB49587.1"/>
    <property type="molecule type" value="Genomic_DNA"/>
</dbReference>
<feature type="compositionally biased region" description="Basic and acidic residues" evidence="1">
    <location>
        <begin position="135"/>
        <end position="154"/>
    </location>
</feature>
<protein>
    <submittedName>
        <fullName evidence="2">Uncharacterized protein</fullName>
    </submittedName>
</protein>
<gene>
    <name evidence="2" type="ORF">P170DRAFT_437165</name>
</gene>
<organism evidence="2 3">
    <name type="scientific">Aspergillus steynii IBT 23096</name>
    <dbReference type="NCBI Taxonomy" id="1392250"/>
    <lineage>
        <taxon>Eukaryota</taxon>
        <taxon>Fungi</taxon>
        <taxon>Dikarya</taxon>
        <taxon>Ascomycota</taxon>
        <taxon>Pezizomycotina</taxon>
        <taxon>Eurotiomycetes</taxon>
        <taxon>Eurotiomycetidae</taxon>
        <taxon>Eurotiales</taxon>
        <taxon>Aspergillaceae</taxon>
        <taxon>Aspergillus</taxon>
        <taxon>Aspergillus subgen. Circumdati</taxon>
    </lineage>
</organism>